<feature type="region of interest" description="Disordered" evidence="1">
    <location>
        <begin position="143"/>
        <end position="196"/>
    </location>
</feature>
<feature type="region of interest" description="Disordered" evidence="1">
    <location>
        <begin position="218"/>
        <end position="320"/>
    </location>
</feature>
<organism evidence="2 3">
    <name type="scientific">Pycnococcus provasolii</name>
    <dbReference type="NCBI Taxonomy" id="41880"/>
    <lineage>
        <taxon>Eukaryota</taxon>
        <taxon>Viridiplantae</taxon>
        <taxon>Chlorophyta</taxon>
        <taxon>Pseudoscourfieldiophyceae</taxon>
        <taxon>Pseudoscourfieldiales</taxon>
        <taxon>Pycnococcaceae</taxon>
        <taxon>Pycnococcus</taxon>
    </lineage>
</organism>
<gene>
    <name evidence="2" type="ORF">PPROV_000506400</name>
</gene>
<evidence type="ECO:0000313" key="2">
    <source>
        <dbReference type="EMBL" id="GHP06317.1"/>
    </source>
</evidence>
<dbReference type="Proteomes" id="UP000660262">
    <property type="component" value="Unassembled WGS sequence"/>
</dbReference>
<feature type="compositionally biased region" description="Acidic residues" evidence="1">
    <location>
        <begin position="264"/>
        <end position="273"/>
    </location>
</feature>
<proteinExistence type="predicted"/>
<keyword evidence="3" id="KW-1185">Reference proteome</keyword>
<evidence type="ECO:0000313" key="3">
    <source>
        <dbReference type="Proteomes" id="UP000660262"/>
    </source>
</evidence>
<feature type="compositionally biased region" description="Basic and acidic residues" evidence="1">
    <location>
        <begin position="310"/>
        <end position="320"/>
    </location>
</feature>
<sequence length="320" mass="34782">MATAVTMDVVPVEGVSLGDDEGEGGQLPSLTPADSSLLSSEELELLQDNVEDSSLDNVEYVVPSALPTSTAPIVDPYALALGMSGVLPSQQNAASLKKKQTLMSDVLQWAPMCIVKLVKNQVANQPSAIGVVIHEIVRRREELQEEQQQQQQKQRNNPRAKRRRRATAPKDRTAKKKDAKKKKSKRNNKANGDDGEDAEAAFAATQQEARNAVNELLNSSSDDESDDDGGKDVNNTQRTTHLEHLTQEQRADLGDTGLLHDESGSDDDSDDDGGKDGNVNNTQRTTQLEHLTQEQRADLGDVGLLDSDSDSDHHGTDNEL</sequence>
<dbReference type="EMBL" id="BNJQ01000012">
    <property type="protein sequence ID" value="GHP06317.1"/>
    <property type="molecule type" value="Genomic_DNA"/>
</dbReference>
<comment type="caution">
    <text evidence="2">The sequence shown here is derived from an EMBL/GenBank/DDBJ whole genome shotgun (WGS) entry which is preliminary data.</text>
</comment>
<protein>
    <submittedName>
        <fullName evidence="2">Uncharacterized protein</fullName>
    </submittedName>
</protein>
<feature type="compositionally biased region" description="Basic and acidic residues" evidence="1">
    <location>
        <begin position="240"/>
        <end position="263"/>
    </location>
</feature>
<dbReference type="AlphaFoldDB" id="A0A830HMR6"/>
<evidence type="ECO:0000256" key="1">
    <source>
        <dbReference type="SAM" id="MobiDB-lite"/>
    </source>
</evidence>
<name>A0A830HMR6_9CHLO</name>
<accession>A0A830HMR6</accession>
<feature type="compositionally biased region" description="Basic residues" evidence="1">
    <location>
        <begin position="156"/>
        <end position="188"/>
    </location>
</feature>
<feature type="region of interest" description="Disordered" evidence="1">
    <location>
        <begin position="12"/>
        <end position="34"/>
    </location>
</feature>
<reference evidence="2" key="1">
    <citation type="submission" date="2020-10" db="EMBL/GenBank/DDBJ databases">
        <title>Unveiling of a novel bifunctional photoreceptor, Dualchrome1, isolated from a cosmopolitan green alga.</title>
        <authorList>
            <person name="Suzuki S."/>
            <person name="Kawachi M."/>
        </authorList>
    </citation>
    <scope>NUCLEOTIDE SEQUENCE</scope>
    <source>
        <strain evidence="2">NIES 2893</strain>
    </source>
</reference>
<feature type="compositionally biased region" description="Polar residues" evidence="1">
    <location>
        <begin position="278"/>
        <end position="290"/>
    </location>
</feature>